<dbReference type="SMART" id="SM00382">
    <property type="entry name" value="AAA"/>
    <property type="match status" value="1"/>
</dbReference>
<evidence type="ECO:0000259" key="10">
    <source>
        <dbReference type="PROSITE" id="PS50893"/>
    </source>
</evidence>
<evidence type="ECO:0000313" key="13">
    <source>
        <dbReference type="Proteomes" id="UP000034022"/>
    </source>
</evidence>
<dbReference type="Pfam" id="PF00664">
    <property type="entry name" value="ABC_membrane"/>
    <property type="match status" value="1"/>
</dbReference>
<comment type="subcellular location">
    <subcellularLocation>
        <location evidence="1">Cell membrane</location>
        <topology evidence="1">Multi-pass membrane protein</topology>
    </subcellularLocation>
</comment>
<evidence type="ECO:0000256" key="3">
    <source>
        <dbReference type="ARBA" id="ARBA00022475"/>
    </source>
</evidence>
<sequence length="635" mass="70817">MSNNSKTQPSANTARIAMPIGPGRAGQAGMSLVVKPKDFSATMKKLIAYLKPFWIAIIFVIVFAVASALFAIVSPKILGNMTNQVVSDYMRIKAFDSGVAMPTRPEIDFGALWVFAIELLALYLLSAFFSYIQGWIMTDVSQKATYKLRRDISEKINRLPLAYFDKRTFGDVLSRVTNDVDTVSQTLNQSLTQIITSVTMIIGILIMMFTISWQMTIVSLVLVPLSFVLITVIVKKSQHYFKEQQNTLGELNGHIEEMYAGHNVMRVFNGEERSVLKFKNINARLYDSAWKSQFLSGLMMPIMMFVSNLGFVGVSVLGGFLAIKGVLRIGDIQAFIQYVNQFNQPIMQTANIANVLQSTAASAERVFEFLEEKEEPTEKDKLSAPKIIQGGVSFENVVFGYSQDKPIIKGLNAEIRPGQKIAIVGPTGAGKTTIVNLLMRFYEVNEGAIKIDGIDIREMKRGEIRKMFGMVLQDTWLFNGTIRENIAYGKPDATEDEIVAAARAAHADHFIHALPQGYDLVLNEEADNISQGEKQLLTIARAMLIKTPMLILDEATSSVDTRTEFLIQEAMENLMKGKTSFVIAHRLSTIRNADLILVMKDGNIVEQGNHEELLLKKGFYESLYNSQFAEVLDVS</sequence>
<feature type="transmembrane region" description="Helical" evidence="9">
    <location>
        <begin position="298"/>
        <end position="323"/>
    </location>
</feature>
<dbReference type="PROSITE" id="PS50929">
    <property type="entry name" value="ABC_TM1F"/>
    <property type="match status" value="1"/>
</dbReference>
<dbReference type="CDD" id="cd03254">
    <property type="entry name" value="ABCC_Glucan_exporter_like"/>
    <property type="match status" value="1"/>
</dbReference>
<dbReference type="PANTHER" id="PTHR43394:SF1">
    <property type="entry name" value="ATP-BINDING CASSETTE SUB-FAMILY B MEMBER 10, MITOCHONDRIAL"/>
    <property type="match status" value="1"/>
</dbReference>
<evidence type="ECO:0000256" key="4">
    <source>
        <dbReference type="ARBA" id="ARBA00022692"/>
    </source>
</evidence>
<dbReference type="Proteomes" id="UP000034022">
    <property type="component" value="Unassembled WGS sequence"/>
</dbReference>
<keyword evidence="5" id="KW-0547">Nucleotide-binding</keyword>
<feature type="transmembrane region" description="Helical" evidence="9">
    <location>
        <begin position="217"/>
        <end position="234"/>
    </location>
</feature>
<gene>
    <name evidence="12" type="ORF">US91_C0003G0109</name>
</gene>
<evidence type="ECO:0000256" key="9">
    <source>
        <dbReference type="SAM" id="Phobius"/>
    </source>
</evidence>
<dbReference type="Gene3D" id="1.20.1560.10">
    <property type="entry name" value="ABC transporter type 1, transmembrane domain"/>
    <property type="match status" value="1"/>
</dbReference>
<dbReference type="PROSITE" id="PS50893">
    <property type="entry name" value="ABC_TRANSPORTER_2"/>
    <property type="match status" value="1"/>
</dbReference>
<dbReference type="SUPFAM" id="SSF52540">
    <property type="entry name" value="P-loop containing nucleoside triphosphate hydrolases"/>
    <property type="match status" value="1"/>
</dbReference>
<dbReference type="GO" id="GO:0015421">
    <property type="term" value="F:ABC-type oligopeptide transporter activity"/>
    <property type="evidence" value="ECO:0007669"/>
    <property type="project" value="TreeGrafter"/>
</dbReference>
<organism evidence="12 13">
    <name type="scientific">Candidatus Falkowbacteria bacterium GW2011_GWE1_38_31</name>
    <dbReference type="NCBI Taxonomy" id="1618638"/>
    <lineage>
        <taxon>Bacteria</taxon>
        <taxon>Candidatus Falkowiibacteriota</taxon>
    </lineage>
</organism>
<protein>
    <submittedName>
        <fullName evidence="12">ABC transporter, permease/ATP-binding protein</fullName>
    </submittedName>
</protein>
<reference evidence="12" key="1">
    <citation type="journal article" date="2015" name="Nature">
        <title>rRNA introns, odd ribosomes, and small enigmatic genomes across a large radiation of phyla.</title>
        <authorList>
            <person name="Brown C.T."/>
            <person name="Hug L.A."/>
            <person name="Thomas B.C."/>
            <person name="Sharon I."/>
            <person name="Castelle C.J."/>
            <person name="Singh A."/>
            <person name="Wilkins M.J."/>
            <person name="Williams K.H."/>
            <person name="Banfield J.F."/>
        </authorList>
    </citation>
    <scope>NUCLEOTIDE SEQUENCE [LARGE SCALE GENOMIC DNA]</scope>
</reference>
<keyword evidence="6 12" id="KW-0067">ATP-binding</keyword>
<proteinExistence type="predicted"/>
<evidence type="ECO:0000313" key="12">
    <source>
        <dbReference type="EMBL" id="KKQ70779.1"/>
    </source>
</evidence>
<evidence type="ECO:0000259" key="11">
    <source>
        <dbReference type="PROSITE" id="PS50929"/>
    </source>
</evidence>
<dbReference type="InterPro" id="IPR027417">
    <property type="entry name" value="P-loop_NTPase"/>
</dbReference>
<dbReference type="InterPro" id="IPR039421">
    <property type="entry name" value="Type_1_exporter"/>
</dbReference>
<accession>A0A0G0MAK0</accession>
<dbReference type="CDD" id="cd18547">
    <property type="entry name" value="ABC_6TM_Tm288_like"/>
    <property type="match status" value="1"/>
</dbReference>
<feature type="domain" description="ABC transmembrane type-1" evidence="11">
    <location>
        <begin position="58"/>
        <end position="358"/>
    </location>
</feature>
<feature type="transmembrane region" description="Helical" evidence="9">
    <location>
        <begin position="111"/>
        <end position="132"/>
    </location>
</feature>
<evidence type="ECO:0000256" key="2">
    <source>
        <dbReference type="ARBA" id="ARBA00022448"/>
    </source>
</evidence>
<dbReference type="InterPro" id="IPR011527">
    <property type="entry name" value="ABC1_TM_dom"/>
</dbReference>
<keyword evidence="3" id="KW-1003">Cell membrane</keyword>
<dbReference type="PANTHER" id="PTHR43394">
    <property type="entry name" value="ATP-DEPENDENT PERMEASE MDL1, MITOCHONDRIAL"/>
    <property type="match status" value="1"/>
</dbReference>
<dbReference type="InterPro" id="IPR003593">
    <property type="entry name" value="AAA+_ATPase"/>
</dbReference>
<keyword evidence="2" id="KW-0813">Transport</keyword>
<dbReference type="Gene3D" id="3.40.50.300">
    <property type="entry name" value="P-loop containing nucleotide triphosphate hydrolases"/>
    <property type="match status" value="1"/>
</dbReference>
<keyword evidence="4 9" id="KW-0812">Transmembrane</keyword>
<dbReference type="FunFam" id="1.20.1560.10:FF:000011">
    <property type="entry name" value="Multidrug ABC transporter ATP-binding protein"/>
    <property type="match status" value="1"/>
</dbReference>
<evidence type="ECO:0000256" key="1">
    <source>
        <dbReference type="ARBA" id="ARBA00004651"/>
    </source>
</evidence>
<dbReference type="InterPro" id="IPR017871">
    <property type="entry name" value="ABC_transporter-like_CS"/>
</dbReference>
<evidence type="ECO:0000256" key="8">
    <source>
        <dbReference type="ARBA" id="ARBA00023136"/>
    </source>
</evidence>
<dbReference type="Pfam" id="PF00005">
    <property type="entry name" value="ABC_tran"/>
    <property type="match status" value="1"/>
</dbReference>
<dbReference type="AlphaFoldDB" id="A0A0G0MAK0"/>
<dbReference type="GO" id="GO:0005886">
    <property type="term" value="C:plasma membrane"/>
    <property type="evidence" value="ECO:0007669"/>
    <property type="project" value="UniProtKB-SubCell"/>
</dbReference>
<evidence type="ECO:0000256" key="5">
    <source>
        <dbReference type="ARBA" id="ARBA00022741"/>
    </source>
</evidence>
<keyword evidence="7 9" id="KW-1133">Transmembrane helix</keyword>
<evidence type="ECO:0000256" key="6">
    <source>
        <dbReference type="ARBA" id="ARBA00022840"/>
    </source>
</evidence>
<dbReference type="PROSITE" id="PS00211">
    <property type="entry name" value="ABC_TRANSPORTER_1"/>
    <property type="match status" value="1"/>
</dbReference>
<comment type="caution">
    <text evidence="12">The sequence shown here is derived from an EMBL/GenBank/DDBJ whole genome shotgun (WGS) entry which is preliminary data.</text>
</comment>
<dbReference type="GO" id="GO:0005524">
    <property type="term" value="F:ATP binding"/>
    <property type="evidence" value="ECO:0007669"/>
    <property type="project" value="UniProtKB-KW"/>
</dbReference>
<dbReference type="GO" id="GO:0016887">
    <property type="term" value="F:ATP hydrolysis activity"/>
    <property type="evidence" value="ECO:0007669"/>
    <property type="project" value="InterPro"/>
</dbReference>
<evidence type="ECO:0000256" key="7">
    <source>
        <dbReference type="ARBA" id="ARBA00022989"/>
    </source>
</evidence>
<feature type="domain" description="ABC transporter" evidence="10">
    <location>
        <begin position="392"/>
        <end position="626"/>
    </location>
</feature>
<dbReference type="EMBL" id="LBUU01000003">
    <property type="protein sequence ID" value="KKQ70779.1"/>
    <property type="molecule type" value="Genomic_DNA"/>
</dbReference>
<dbReference type="FunFam" id="3.40.50.300:FF:000287">
    <property type="entry name" value="Multidrug ABC transporter ATP-binding protein"/>
    <property type="match status" value="1"/>
</dbReference>
<feature type="transmembrane region" description="Helical" evidence="9">
    <location>
        <begin position="194"/>
        <end position="211"/>
    </location>
</feature>
<name>A0A0G0MAK0_9BACT</name>
<feature type="transmembrane region" description="Helical" evidence="9">
    <location>
        <begin position="53"/>
        <end position="73"/>
    </location>
</feature>
<dbReference type="PATRIC" id="fig|1618638.3.peg.464"/>
<dbReference type="InterPro" id="IPR036640">
    <property type="entry name" value="ABC1_TM_sf"/>
</dbReference>
<dbReference type="SUPFAM" id="SSF90123">
    <property type="entry name" value="ABC transporter transmembrane region"/>
    <property type="match status" value="1"/>
</dbReference>
<dbReference type="InterPro" id="IPR003439">
    <property type="entry name" value="ABC_transporter-like_ATP-bd"/>
</dbReference>
<keyword evidence="8 9" id="KW-0472">Membrane</keyword>